<dbReference type="Proteomes" id="UP001497382">
    <property type="component" value="Unassembled WGS sequence"/>
</dbReference>
<organism evidence="1 2">
    <name type="scientific">Larinioides sclopetarius</name>
    <dbReference type="NCBI Taxonomy" id="280406"/>
    <lineage>
        <taxon>Eukaryota</taxon>
        <taxon>Metazoa</taxon>
        <taxon>Ecdysozoa</taxon>
        <taxon>Arthropoda</taxon>
        <taxon>Chelicerata</taxon>
        <taxon>Arachnida</taxon>
        <taxon>Araneae</taxon>
        <taxon>Araneomorphae</taxon>
        <taxon>Entelegynae</taxon>
        <taxon>Araneoidea</taxon>
        <taxon>Araneidae</taxon>
        <taxon>Larinioides</taxon>
    </lineage>
</organism>
<accession>A0AAV1ZHB8</accession>
<gene>
    <name evidence="1" type="ORF">LARSCL_LOCUS5318</name>
</gene>
<evidence type="ECO:0000313" key="2">
    <source>
        <dbReference type="Proteomes" id="UP001497382"/>
    </source>
</evidence>
<dbReference type="EMBL" id="CAXIEN010000048">
    <property type="protein sequence ID" value="CAL1270469.1"/>
    <property type="molecule type" value="Genomic_DNA"/>
</dbReference>
<dbReference type="AlphaFoldDB" id="A0AAV1ZHB8"/>
<keyword evidence="2" id="KW-1185">Reference proteome</keyword>
<protein>
    <submittedName>
        <fullName evidence="1">Uncharacterized protein</fullName>
    </submittedName>
</protein>
<proteinExistence type="predicted"/>
<reference evidence="1 2" key="1">
    <citation type="submission" date="2024-04" db="EMBL/GenBank/DDBJ databases">
        <authorList>
            <person name="Rising A."/>
            <person name="Reimegard J."/>
            <person name="Sonavane S."/>
            <person name="Akerstrom W."/>
            <person name="Nylinder S."/>
            <person name="Hedman E."/>
            <person name="Kallberg Y."/>
        </authorList>
    </citation>
    <scope>NUCLEOTIDE SEQUENCE [LARGE SCALE GENOMIC DNA]</scope>
</reference>
<sequence>MTHAQKHKSFNRETGGPSIFRSFRLPFGQSGVKTNPFWCLNRTLIT</sequence>
<comment type="caution">
    <text evidence="1">The sequence shown here is derived from an EMBL/GenBank/DDBJ whole genome shotgun (WGS) entry which is preliminary data.</text>
</comment>
<evidence type="ECO:0000313" key="1">
    <source>
        <dbReference type="EMBL" id="CAL1270469.1"/>
    </source>
</evidence>
<name>A0AAV1ZHB8_9ARAC</name>